<evidence type="ECO:0000259" key="3">
    <source>
        <dbReference type="PROSITE" id="PS51471"/>
    </source>
</evidence>
<comment type="similarity">
    <text evidence="1">Belongs to the alkB family.</text>
</comment>
<organism evidence="4 5">
    <name type="scientific">Nepenthes gracilis</name>
    <name type="common">Slender pitcher plant</name>
    <dbReference type="NCBI Taxonomy" id="150966"/>
    <lineage>
        <taxon>Eukaryota</taxon>
        <taxon>Viridiplantae</taxon>
        <taxon>Streptophyta</taxon>
        <taxon>Embryophyta</taxon>
        <taxon>Tracheophyta</taxon>
        <taxon>Spermatophyta</taxon>
        <taxon>Magnoliopsida</taxon>
        <taxon>eudicotyledons</taxon>
        <taxon>Gunneridae</taxon>
        <taxon>Pentapetalae</taxon>
        <taxon>Caryophyllales</taxon>
        <taxon>Nepenthaceae</taxon>
        <taxon>Nepenthes</taxon>
    </lineage>
</organism>
<feature type="region of interest" description="Disordered" evidence="2">
    <location>
        <begin position="526"/>
        <end position="549"/>
    </location>
</feature>
<dbReference type="Pfam" id="PF03171">
    <property type="entry name" value="2OG-FeII_Oxy"/>
    <property type="match status" value="1"/>
</dbReference>
<feature type="region of interest" description="Disordered" evidence="2">
    <location>
        <begin position="124"/>
        <end position="160"/>
    </location>
</feature>
<sequence>MSPAASPTLSSDRSPIMVPAAVRQQAAAVAAAGVISPMADLAAKDAIIAWYRGEFAAANAIIDALCNHLAQLNSCGGSSSEYEAAFAAIHQRRLNWIPVLQMQKYFPIAEVVLELQKVAAAKKSSQGGGDEEVAEGDKQDGLRQSGVLKDKRAINNGNDNVRDVADQDSLQIGITATGSQEVQATPERVEICDNHGDCGARHEQIKMTKGFIAKEPVKGHMVNVVKGLKMFEDIFTISELCKLNDFVDELRTAGQNGELLGETYILFNKHTKGNKTEQIQLGVPLFRQIKDEASNEQQRTNIEPIPELLQSVIDHLVQWQIIPENRKPNGCTINYFDEGEHSQPFLKPPHLDQPICTLLLSESTIAFGRTLISDNDGNFKGQLVLSVKRGSLLVMRNNSADMARHAVCPSPARKVSITFFRVRTDTDDDKPSTTAGPFTPAMMLGPGFPSPTKMPNGPVGDLNVLPKCRIIPNHPMVMLAPIRPMVLNPSRRMQRGGTGVFLPWAIGSTKTARHLPPRAQKGRLLALPSTDAHVSDTTSDPGVDDPKVM</sequence>
<feature type="domain" description="Fe2OG dioxygenase" evidence="3">
    <location>
        <begin position="327"/>
        <end position="423"/>
    </location>
</feature>
<dbReference type="Gene3D" id="2.60.120.590">
    <property type="entry name" value="Alpha-ketoglutarate-dependent dioxygenase AlkB-like"/>
    <property type="match status" value="1"/>
</dbReference>
<dbReference type="GO" id="GO:0006402">
    <property type="term" value="P:mRNA catabolic process"/>
    <property type="evidence" value="ECO:0007669"/>
    <property type="project" value="InterPro"/>
</dbReference>
<name>A0AAD3TEE4_NEPGR</name>
<dbReference type="InterPro" id="IPR044861">
    <property type="entry name" value="IPNS-like_FE2OG_OXY"/>
</dbReference>
<evidence type="ECO:0000313" key="4">
    <source>
        <dbReference type="EMBL" id="GMH27802.1"/>
    </source>
</evidence>
<dbReference type="PROSITE" id="PS51471">
    <property type="entry name" value="FE2OG_OXY"/>
    <property type="match status" value="1"/>
</dbReference>
<evidence type="ECO:0000313" key="5">
    <source>
        <dbReference type="Proteomes" id="UP001279734"/>
    </source>
</evidence>
<dbReference type="InterPro" id="IPR037151">
    <property type="entry name" value="AlkB-like_sf"/>
</dbReference>
<dbReference type="Proteomes" id="UP001279734">
    <property type="component" value="Unassembled WGS sequence"/>
</dbReference>
<dbReference type="InterPro" id="IPR005123">
    <property type="entry name" value="Oxoglu/Fe-dep_dioxygenase_dom"/>
</dbReference>
<gene>
    <name evidence="4" type="ORF">Nepgr_029645</name>
</gene>
<protein>
    <recommendedName>
        <fullName evidence="3">Fe2OG dioxygenase domain-containing protein</fullName>
    </recommendedName>
</protein>
<dbReference type="SUPFAM" id="SSF51197">
    <property type="entry name" value="Clavaminate synthase-like"/>
    <property type="match status" value="1"/>
</dbReference>
<dbReference type="InterPro" id="IPR044842">
    <property type="entry name" value="ALKBH9B/ALKBH10B-like"/>
</dbReference>
<comment type="caution">
    <text evidence="4">The sequence shown here is derived from an EMBL/GenBank/DDBJ whole genome shotgun (WGS) entry which is preliminary data.</text>
</comment>
<dbReference type="GO" id="GO:0003729">
    <property type="term" value="F:mRNA binding"/>
    <property type="evidence" value="ECO:0007669"/>
    <property type="project" value="InterPro"/>
</dbReference>
<evidence type="ECO:0000256" key="1">
    <source>
        <dbReference type="ARBA" id="ARBA00007879"/>
    </source>
</evidence>
<proteinExistence type="inferred from homology"/>
<dbReference type="PANTHER" id="PTHR31447:SF2">
    <property type="entry name" value="RNA DEMETHYLASE ALKBH10B"/>
    <property type="match status" value="1"/>
</dbReference>
<dbReference type="PANTHER" id="PTHR31447">
    <property type="entry name" value="HYDROXYPROLINE-RICH GLYCOPROTEIN FAMILY PROTEIN-RELATED"/>
    <property type="match status" value="1"/>
</dbReference>
<dbReference type="AlphaFoldDB" id="A0AAD3TEE4"/>
<keyword evidence="5" id="KW-1185">Reference proteome</keyword>
<evidence type="ECO:0000256" key="2">
    <source>
        <dbReference type="SAM" id="MobiDB-lite"/>
    </source>
</evidence>
<dbReference type="EMBL" id="BSYO01000033">
    <property type="protein sequence ID" value="GMH27802.1"/>
    <property type="molecule type" value="Genomic_DNA"/>
</dbReference>
<dbReference type="GO" id="GO:0032451">
    <property type="term" value="F:demethylase activity"/>
    <property type="evidence" value="ECO:0007669"/>
    <property type="project" value="InterPro"/>
</dbReference>
<accession>A0AAD3TEE4</accession>
<reference evidence="4" key="1">
    <citation type="submission" date="2023-05" db="EMBL/GenBank/DDBJ databases">
        <title>Nepenthes gracilis genome sequencing.</title>
        <authorList>
            <person name="Fukushima K."/>
        </authorList>
    </citation>
    <scope>NUCLEOTIDE SEQUENCE</scope>
    <source>
        <strain evidence="4">SING2019-196</strain>
    </source>
</reference>